<dbReference type="SMART" id="SM00382">
    <property type="entry name" value="AAA"/>
    <property type="match status" value="1"/>
</dbReference>
<organism evidence="2 3">
    <name type="scientific">Candidatus Parabacteroides intestinigallinarum</name>
    <dbReference type="NCBI Taxonomy" id="2838722"/>
    <lineage>
        <taxon>Bacteria</taxon>
        <taxon>Pseudomonadati</taxon>
        <taxon>Bacteroidota</taxon>
        <taxon>Bacteroidia</taxon>
        <taxon>Bacteroidales</taxon>
        <taxon>Tannerellaceae</taxon>
        <taxon>Parabacteroides</taxon>
    </lineage>
</organism>
<keyword evidence="2" id="KW-0067">ATP-binding</keyword>
<evidence type="ECO:0000313" key="3">
    <source>
        <dbReference type="Proteomes" id="UP000823847"/>
    </source>
</evidence>
<keyword evidence="2" id="KW-0547">Nucleotide-binding</keyword>
<dbReference type="InterPro" id="IPR003593">
    <property type="entry name" value="AAA+_ATPase"/>
</dbReference>
<reference evidence="2" key="2">
    <citation type="submission" date="2021-04" db="EMBL/GenBank/DDBJ databases">
        <authorList>
            <person name="Gilroy R."/>
        </authorList>
    </citation>
    <scope>NUCLEOTIDE SEQUENCE</scope>
    <source>
        <strain evidence="2">ChiHecec2B26-12326</strain>
    </source>
</reference>
<dbReference type="Pfam" id="PF13635">
    <property type="entry name" value="DUF4143"/>
    <property type="match status" value="1"/>
</dbReference>
<dbReference type="EMBL" id="DXEN01000006">
    <property type="protein sequence ID" value="HIX85140.1"/>
    <property type="molecule type" value="Genomic_DNA"/>
</dbReference>
<evidence type="ECO:0000313" key="2">
    <source>
        <dbReference type="EMBL" id="HIX85140.1"/>
    </source>
</evidence>
<dbReference type="PANTHER" id="PTHR43566:SF1">
    <property type="entry name" value="AAA+ ATPASE DOMAIN-CONTAINING PROTEIN"/>
    <property type="match status" value="1"/>
</dbReference>
<name>A0A9D1XPN1_9BACT</name>
<dbReference type="AlphaFoldDB" id="A0A9D1XPN1"/>
<dbReference type="GO" id="GO:0005524">
    <property type="term" value="F:ATP binding"/>
    <property type="evidence" value="ECO:0007669"/>
    <property type="project" value="UniProtKB-KW"/>
</dbReference>
<reference evidence="2" key="1">
    <citation type="journal article" date="2021" name="PeerJ">
        <title>Extensive microbial diversity within the chicken gut microbiome revealed by metagenomics and culture.</title>
        <authorList>
            <person name="Gilroy R."/>
            <person name="Ravi A."/>
            <person name="Getino M."/>
            <person name="Pursley I."/>
            <person name="Horton D.L."/>
            <person name="Alikhan N.F."/>
            <person name="Baker D."/>
            <person name="Gharbi K."/>
            <person name="Hall N."/>
            <person name="Watson M."/>
            <person name="Adriaenssens E.M."/>
            <person name="Foster-Nyarko E."/>
            <person name="Jarju S."/>
            <person name="Secka A."/>
            <person name="Antonio M."/>
            <person name="Oren A."/>
            <person name="Chaudhuri R.R."/>
            <person name="La Ragione R."/>
            <person name="Hildebrand F."/>
            <person name="Pallen M.J."/>
        </authorList>
    </citation>
    <scope>NUCLEOTIDE SEQUENCE</scope>
    <source>
        <strain evidence="2">ChiHecec2B26-12326</strain>
    </source>
</reference>
<sequence>MIHRTLEENIRPLLGGNKAIIIVGARQVGKSTLLTQLLGGQEDVLWLNGDDMDVQALFCDMSSTRMRAVLGGKRFLVIDEAQRIPDVGLRMKLVTDQIPATQVIATGSSSFELTSKVNESLTGRKREFKMFPLTFRELVDDTSLLEELRMIPHRLVYGYYPEVVCHPGEEKIVLKELSDSYLYKDILSLDSVSKPDKLMRLLKALALQIGSQVSYNEIGNLVGLDSKTVERYVDILEKSFILFRLGSFSRNLRNELKISRKIYFWDLGIRNAVIGNLAQIENRADVGELWENFAIAERLKRNAYRNSFAQSWFWRTQQQKEIDYIEEEDGVLRAFEFKWNDRKAKVKCPEAFATAYPDARFSIITPKNIEGFLGVSD</sequence>
<dbReference type="Pfam" id="PF13173">
    <property type="entry name" value="AAA_14"/>
    <property type="match status" value="1"/>
</dbReference>
<comment type="caution">
    <text evidence="2">The sequence shown here is derived from an EMBL/GenBank/DDBJ whole genome shotgun (WGS) entry which is preliminary data.</text>
</comment>
<dbReference type="PANTHER" id="PTHR43566">
    <property type="entry name" value="CONSERVED PROTEIN"/>
    <property type="match status" value="1"/>
</dbReference>
<protein>
    <submittedName>
        <fullName evidence="2">ATP-binding protein</fullName>
    </submittedName>
</protein>
<dbReference type="Proteomes" id="UP000823847">
    <property type="component" value="Unassembled WGS sequence"/>
</dbReference>
<feature type="domain" description="AAA+ ATPase" evidence="1">
    <location>
        <begin position="16"/>
        <end position="136"/>
    </location>
</feature>
<gene>
    <name evidence="2" type="ORF">H9848_00805</name>
</gene>
<dbReference type="InterPro" id="IPR027417">
    <property type="entry name" value="P-loop_NTPase"/>
</dbReference>
<proteinExistence type="predicted"/>
<dbReference type="InterPro" id="IPR025420">
    <property type="entry name" value="DUF4143"/>
</dbReference>
<evidence type="ECO:0000259" key="1">
    <source>
        <dbReference type="SMART" id="SM00382"/>
    </source>
</evidence>
<accession>A0A9D1XPN1</accession>
<dbReference type="SUPFAM" id="SSF52540">
    <property type="entry name" value="P-loop containing nucleoside triphosphate hydrolases"/>
    <property type="match status" value="1"/>
</dbReference>
<dbReference type="InterPro" id="IPR041682">
    <property type="entry name" value="AAA_14"/>
</dbReference>